<dbReference type="GO" id="GO:0005886">
    <property type="term" value="C:plasma membrane"/>
    <property type="evidence" value="ECO:0007669"/>
    <property type="project" value="UniProtKB-SubCell"/>
</dbReference>
<dbReference type="CDD" id="cd07185">
    <property type="entry name" value="OmpA_C-like"/>
    <property type="match status" value="1"/>
</dbReference>
<evidence type="ECO:0000256" key="10">
    <source>
        <dbReference type="SAM" id="Phobius"/>
    </source>
</evidence>
<dbReference type="InterPro" id="IPR036737">
    <property type="entry name" value="OmpA-like_sf"/>
</dbReference>
<feature type="domain" description="OmpA-like" evidence="11">
    <location>
        <begin position="250"/>
        <end position="369"/>
    </location>
</feature>
<keyword evidence="8" id="KW-0175">Coiled coil</keyword>
<dbReference type="OrthoDB" id="7170686at2"/>
<sequence length="398" mass="41400">MASNQGGSEQPIIIKKKKGGHGGHHGGAWKVAYADFVTAMMAFFLLLWLLNVTTSDQRKGIADYFSPVSVSREQSGSGGMLGGKTITAPGAQISPSSPMSSSASVSGPPGYSSQETEDADDPTEAASNGPATEAGPGAGTGPGNSTGAGAGNASGAGSGAEQKPNETRLQYQQRLEETAKQLGIPGQKPGEKLSDFAERVKEAGEKLQDAQMEARQFQQAATEIRQAIQSVPELEPLAQNLMIDQTPEGLRIQIVDQDRVSMFPGGSGQMYPQTRQLVTQVAKALAKLPNKLSISGHTDGTPFPAGSGRDNWDLSSERANATRRALIAGGIDESRIQDVVGRADREPLVADQPGSPRNRRVSMVLLRETQTVPPAPGGASASGAAPATKASPAPAPKR</sequence>
<dbReference type="EMBL" id="CP029352">
    <property type="protein sequence ID" value="AWK84808.1"/>
    <property type="molecule type" value="Genomic_DNA"/>
</dbReference>
<dbReference type="Pfam" id="PF13677">
    <property type="entry name" value="MotB_plug"/>
    <property type="match status" value="1"/>
</dbReference>
<accession>A0A2S2CJY3</accession>
<dbReference type="SUPFAM" id="SSF103088">
    <property type="entry name" value="OmpA-like"/>
    <property type="match status" value="1"/>
</dbReference>
<dbReference type="AlphaFoldDB" id="A0A2S2CJY3"/>
<evidence type="ECO:0000256" key="5">
    <source>
        <dbReference type="ARBA" id="ARBA00022989"/>
    </source>
</evidence>
<feature type="region of interest" description="Disordered" evidence="9">
    <location>
        <begin position="292"/>
        <end position="312"/>
    </location>
</feature>
<feature type="compositionally biased region" description="Low complexity" evidence="9">
    <location>
        <begin position="377"/>
        <end position="392"/>
    </location>
</feature>
<evidence type="ECO:0000256" key="4">
    <source>
        <dbReference type="ARBA" id="ARBA00022692"/>
    </source>
</evidence>
<comment type="similarity">
    <text evidence="2">Belongs to the MotB family.</text>
</comment>
<dbReference type="InterPro" id="IPR025713">
    <property type="entry name" value="MotB-like_N_dom"/>
</dbReference>
<evidence type="ECO:0000256" key="3">
    <source>
        <dbReference type="ARBA" id="ARBA00022475"/>
    </source>
</evidence>
<dbReference type="PROSITE" id="PS51123">
    <property type="entry name" value="OMPA_2"/>
    <property type="match status" value="1"/>
</dbReference>
<keyword evidence="3" id="KW-1003">Cell membrane</keyword>
<dbReference type="KEGG" id="azz:DEW08_00140"/>
<dbReference type="Gene3D" id="3.30.1330.60">
    <property type="entry name" value="OmpA-like domain"/>
    <property type="match status" value="1"/>
</dbReference>
<keyword evidence="6 7" id="KW-0472">Membrane</keyword>
<evidence type="ECO:0000256" key="7">
    <source>
        <dbReference type="PROSITE-ProRule" id="PRU00473"/>
    </source>
</evidence>
<proteinExistence type="inferred from homology"/>
<reference evidence="13" key="1">
    <citation type="submission" date="2018-05" db="EMBL/GenBank/DDBJ databases">
        <title>Azospirillum thermophila sp. nov., a novel isolated from hot spring.</title>
        <authorList>
            <person name="Zhao Z."/>
        </authorList>
    </citation>
    <scope>NUCLEOTIDE SEQUENCE [LARGE SCALE GENOMIC DNA]</scope>
    <source>
        <strain evidence="13">CFH 70021</strain>
    </source>
</reference>
<evidence type="ECO:0000256" key="1">
    <source>
        <dbReference type="ARBA" id="ARBA00004162"/>
    </source>
</evidence>
<feature type="coiled-coil region" evidence="8">
    <location>
        <begin position="193"/>
        <end position="227"/>
    </location>
</feature>
<dbReference type="RefSeq" id="WP_109323515.1">
    <property type="nucleotide sequence ID" value="NZ_CP029352.1"/>
</dbReference>
<dbReference type="Proteomes" id="UP000245629">
    <property type="component" value="Chromosome 1"/>
</dbReference>
<evidence type="ECO:0000313" key="12">
    <source>
        <dbReference type="EMBL" id="AWK84808.1"/>
    </source>
</evidence>
<feature type="region of interest" description="Disordered" evidence="9">
    <location>
        <begin position="72"/>
        <end position="169"/>
    </location>
</feature>
<evidence type="ECO:0000256" key="9">
    <source>
        <dbReference type="SAM" id="MobiDB-lite"/>
    </source>
</evidence>
<dbReference type="PANTHER" id="PTHR30329">
    <property type="entry name" value="STATOR ELEMENT OF FLAGELLAR MOTOR COMPLEX"/>
    <property type="match status" value="1"/>
</dbReference>
<feature type="transmembrane region" description="Helical" evidence="10">
    <location>
        <begin position="31"/>
        <end position="50"/>
    </location>
</feature>
<comment type="subcellular location">
    <subcellularLocation>
        <location evidence="1">Cell membrane</location>
        <topology evidence="1">Single-pass membrane protein</topology>
    </subcellularLocation>
</comment>
<evidence type="ECO:0000256" key="8">
    <source>
        <dbReference type="SAM" id="Coils"/>
    </source>
</evidence>
<dbReference type="Pfam" id="PF00691">
    <property type="entry name" value="OmpA"/>
    <property type="match status" value="1"/>
</dbReference>
<evidence type="ECO:0000313" key="13">
    <source>
        <dbReference type="Proteomes" id="UP000245629"/>
    </source>
</evidence>
<keyword evidence="4 10" id="KW-0812">Transmembrane</keyword>
<dbReference type="InterPro" id="IPR050330">
    <property type="entry name" value="Bact_OuterMem_StrucFunc"/>
</dbReference>
<feature type="region of interest" description="Disordered" evidence="9">
    <location>
        <begin position="344"/>
        <end position="398"/>
    </location>
</feature>
<evidence type="ECO:0000259" key="11">
    <source>
        <dbReference type="PROSITE" id="PS51123"/>
    </source>
</evidence>
<dbReference type="PANTHER" id="PTHR30329:SF21">
    <property type="entry name" value="LIPOPROTEIN YIAD-RELATED"/>
    <property type="match status" value="1"/>
</dbReference>
<keyword evidence="5 10" id="KW-1133">Transmembrane helix</keyword>
<evidence type="ECO:0000256" key="2">
    <source>
        <dbReference type="ARBA" id="ARBA00008914"/>
    </source>
</evidence>
<evidence type="ECO:0000256" key="6">
    <source>
        <dbReference type="ARBA" id="ARBA00023136"/>
    </source>
</evidence>
<keyword evidence="13" id="KW-1185">Reference proteome</keyword>
<gene>
    <name evidence="12" type="ORF">DEW08_00140</name>
</gene>
<name>A0A2S2CJY3_9PROT</name>
<protein>
    <submittedName>
        <fullName evidence="12">Chemotaxis protein MotB</fullName>
    </submittedName>
</protein>
<feature type="compositionally biased region" description="Low complexity" evidence="9">
    <location>
        <begin position="94"/>
        <end position="113"/>
    </location>
</feature>
<organism evidence="12 13">
    <name type="scientific">Azospirillum thermophilum</name>
    <dbReference type="NCBI Taxonomy" id="2202148"/>
    <lineage>
        <taxon>Bacteria</taxon>
        <taxon>Pseudomonadati</taxon>
        <taxon>Pseudomonadota</taxon>
        <taxon>Alphaproteobacteria</taxon>
        <taxon>Rhodospirillales</taxon>
        <taxon>Azospirillaceae</taxon>
        <taxon>Azospirillum</taxon>
    </lineage>
</organism>
<dbReference type="InterPro" id="IPR006665">
    <property type="entry name" value="OmpA-like"/>
</dbReference>
<feature type="compositionally biased region" description="Gly residues" evidence="9">
    <location>
        <begin position="136"/>
        <end position="158"/>
    </location>
</feature>